<feature type="domain" description="PAC" evidence="4">
    <location>
        <begin position="410"/>
        <end position="463"/>
    </location>
</feature>
<dbReference type="Gene3D" id="3.30.450.20">
    <property type="entry name" value="PAS domain"/>
    <property type="match status" value="2"/>
</dbReference>
<dbReference type="SUPFAM" id="SSF55073">
    <property type="entry name" value="Nucleotide cyclase"/>
    <property type="match status" value="1"/>
</dbReference>
<keyword evidence="8" id="KW-1185">Reference proteome</keyword>
<dbReference type="Gene3D" id="3.30.70.270">
    <property type="match status" value="1"/>
</dbReference>
<dbReference type="InterPro" id="IPR000700">
    <property type="entry name" value="PAS-assoc_C"/>
</dbReference>
<dbReference type="Pfam" id="PF00990">
    <property type="entry name" value="GGDEF"/>
    <property type="match status" value="1"/>
</dbReference>
<feature type="transmembrane region" description="Helical" evidence="2">
    <location>
        <begin position="246"/>
        <end position="262"/>
    </location>
</feature>
<dbReference type="Pfam" id="PF00563">
    <property type="entry name" value="EAL"/>
    <property type="match status" value="1"/>
</dbReference>
<evidence type="ECO:0000259" key="5">
    <source>
        <dbReference type="PROSITE" id="PS50883"/>
    </source>
</evidence>
<dbReference type="SUPFAM" id="SSF141868">
    <property type="entry name" value="EAL domain-like"/>
    <property type="match status" value="1"/>
</dbReference>
<dbReference type="NCBIfam" id="TIGR00254">
    <property type="entry name" value="GGDEF"/>
    <property type="match status" value="1"/>
</dbReference>
<dbReference type="InterPro" id="IPR052155">
    <property type="entry name" value="Biofilm_reg_signaling"/>
</dbReference>
<dbReference type="CDD" id="cd01948">
    <property type="entry name" value="EAL"/>
    <property type="match status" value="1"/>
</dbReference>
<evidence type="ECO:0000259" key="4">
    <source>
        <dbReference type="PROSITE" id="PS50113"/>
    </source>
</evidence>
<dbReference type="InterPro" id="IPR000014">
    <property type="entry name" value="PAS"/>
</dbReference>
<dbReference type="Pfam" id="PF08447">
    <property type="entry name" value="PAS_3"/>
    <property type="match status" value="1"/>
</dbReference>
<organism evidence="7 8">
    <name type="scientific">Pelomonas baiyunensis</name>
    <dbReference type="NCBI Taxonomy" id="3299026"/>
    <lineage>
        <taxon>Bacteria</taxon>
        <taxon>Pseudomonadati</taxon>
        <taxon>Pseudomonadota</taxon>
        <taxon>Betaproteobacteria</taxon>
        <taxon>Burkholderiales</taxon>
        <taxon>Sphaerotilaceae</taxon>
        <taxon>Roseateles</taxon>
    </lineage>
</organism>
<sequence length="1049" mass="112297">MDLHSGASDTAPPSQGSDLSLQAPPTTQLPPGPRRIRRSAWRQLHRVVRAGIAGSAGALVVALSLLAPRLPAALQLPQPAGSYAAQDLLVPGLVAALGLMTLWRLSTWMLPLVMGTLLLGCGLPLLLAASDTPARILTSPLLAILCLPVVALALHRTWLRRLGLTGRLANWREVGVFAALAGVLAPALVTLVLTATGTLAGTGWAAAFSASLPMAGAFCLALLAAGTAMQASIQRPRRGSRRLGRALALAALGAQAVLSWRSGSSNWLLLPHLLLAMHALQASPRSNANLSCVLLALWALGAQPSTPAFLAGAALAGLPLLIAGLSQQHFRDRDGWRSALDAQGLALAEWRLPEGRRHASARWVALTTPLDGSAGGSGPLDWLRLAHPRDRDGIRRALRDLLADPERNHLSVSLRLAADGGDWRWHELQAHVPVRDRDGKAGGLIASLADVSWRHTAQERERMSATLFQQASEGLAVVDTQWRIVEVNPAYCDIVHASRESLIGRVAAPLSLSNLQRSGLEPIALLSELNAGRSWAGQLQTELSDGGKHVFAAKLSPVAEPDGVTPRWRVLSLTDLGESLRQQELLRRRMRYDLATGLPNRDEFMRLLQQAMAAATRDGFQLVVAVIDLDDFAKVNTEHGPVVADAALLQLSTRLKSALRGARGASPDTADQLARLHGDEFAVVMRAQTPEEAQRGVERLLAVLGTPVAVRGSRAGASLALEIGASVGATVYPRDDADPETLLRHAGHALYRAKHAGRSRVQFHDPNLDQRDEASLIALARLQKALDAGELVLHYQPHVDLRTGQVMGVEALLRWQHPDRGLLAPAHFLPLIETTGLAVQLGDWVIEQALQQAALWRQEGIRGGTGLPVSVNVGARQLNQPDFPQRLQELLQRQPAEVASLLHLDVLEADALAETEATQALIQRCLTLGMTIALDDFGAGYTHLASLKRLPVDTLKLDRSYVQGMLGDAQDLSLVESVIALGRNLGCAVLAKGVESRAHARELLRIGCRYGQGNGIAAAMPPAALADWMRSFAASDWTQQVKGGTQLPL</sequence>
<gene>
    <name evidence="7" type="ORF">ACG01O_05030</name>
</gene>
<dbReference type="Proteomes" id="UP001606303">
    <property type="component" value="Unassembled WGS sequence"/>
</dbReference>
<evidence type="ECO:0000313" key="7">
    <source>
        <dbReference type="EMBL" id="MFG6465964.1"/>
    </source>
</evidence>
<dbReference type="InterPro" id="IPR001633">
    <property type="entry name" value="EAL_dom"/>
</dbReference>
<dbReference type="PROSITE" id="PS50112">
    <property type="entry name" value="PAS"/>
    <property type="match status" value="1"/>
</dbReference>
<feature type="transmembrane region" description="Helical" evidence="2">
    <location>
        <begin position="174"/>
        <end position="197"/>
    </location>
</feature>
<dbReference type="SMART" id="SM00052">
    <property type="entry name" value="EAL"/>
    <property type="match status" value="1"/>
</dbReference>
<proteinExistence type="predicted"/>
<feature type="transmembrane region" description="Helical" evidence="2">
    <location>
        <begin position="112"/>
        <end position="130"/>
    </location>
</feature>
<dbReference type="SMART" id="SM00091">
    <property type="entry name" value="PAS"/>
    <property type="match status" value="1"/>
</dbReference>
<dbReference type="InterPro" id="IPR043128">
    <property type="entry name" value="Rev_trsase/Diguanyl_cyclase"/>
</dbReference>
<feature type="region of interest" description="Disordered" evidence="1">
    <location>
        <begin position="1"/>
        <end position="34"/>
    </location>
</feature>
<evidence type="ECO:0000256" key="2">
    <source>
        <dbReference type="SAM" id="Phobius"/>
    </source>
</evidence>
<comment type="caution">
    <text evidence="7">The sequence shown here is derived from an EMBL/GenBank/DDBJ whole genome shotgun (WGS) entry which is preliminary data.</text>
</comment>
<dbReference type="CDD" id="cd00130">
    <property type="entry name" value="PAS"/>
    <property type="match status" value="2"/>
</dbReference>
<feature type="domain" description="EAL" evidence="5">
    <location>
        <begin position="775"/>
        <end position="1033"/>
    </location>
</feature>
<dbReference type="CDD" id="cd01949">
    <property type="entry name" value="GGDEF"/>
    <property type="match status" value="1"/>
</dbReference>
<evidence type="ECO:0000259" key="6">
    <source>
        <dbReference type="PROSITE" id="PS50887"/>
    </source>
</evidence>
<dbReference type="InterPro" id="IPR013656">
    <property type="entry name" value="PAS_4"/>
</dbReference>
<dbReference type="PROSITE" id="PS50113">
    <property type="entry name" value="PAC"/>
    <property type="match status" value="1"/>
</dbReference>
<feature type="transmembrane region" description="Helical" evidence="2">
    <location>
        <begin position="203"/>
        <end position="225"/>
    </location>
</feature>
<dbReference type="InterPro" id="IPR013655">
    <property type="entry name" value="PAS_fold_3"/>
</dbReference>
<keyword evidence="2" id="KW-0472">Membrane</keyword>
<keyword evidence="2" id="KW-1133">Transmembrane helix</keyword>
<dbReference type="PROSITE" id="PS50887">
    <property type="entry name" value="GGDEF"/>
    <property type="match status" value="1"/>
</dbReference>
<accession>A0ABW7GVF9</accession>
<dbReference type="InterPro" id="IPR029787">
    <property type="entry name" value="Nucleotide_cyclase"/>
</dbReference>
<dbReference type="InterPro" id="IPR035919">
    <property type="entry name" value="EAL_sf"/>
</dbReference>
<dbReference type="Pfam" id="PF08448">
    <property type="entry name" value="PAS_4"/>
    <property type="match status" value="1"/>
</dbReference>
<dbReference type="InterPro" id="IPR000160">
    <property type="entry name" value="GGDEF_dom"/>
</dbReference>
<reference evidence="7 8" key="1">
    <citation type="submission" date="2024-08" db="EMBL/GenBank/DDBJ databases">
        <authorList>
            <person name="Lu H."/>
        </authorList>
    </citation>
    <scope>NUCLEOTIDE SEQUENCE [LARGE SCALE GENOMIC DNA]</scope>
    <source>
        <strain evidence="7 8">BYS87W</strain>
    </source>
</reference>
<dbReference type="Gene3D" id="3.20.20.450">
    <property type="entry name" value="EAL domain"/>
    <property type="match status" value="1"/>
</dbReference>
<keyword evidence="2" id="KW-0812">Transmembrane</keyword>
<evidence type="ECO:0000256" key="1">
    <source>
        <dbReference type="SAM" id="MobiDB-lite"/>
    </source>
</evidence>
<feature type="domain" description="PAS" evidence="3">
    <location>
        <begin position="460"/>
        <end position="505"/>
    </location>
</feature>
<feature type="transmembrane region" description="Helical" evidence="2">
    <location>
        <begin position="47"/>
        <end position="68"/>
    </location>
</feature>
<dbReference type="RefSeq" id="WP_394381948.1">
    <property type="nucleotide sequence ID" value="NZ_JBIGIB010000001.1"/>
</dbReference>
<feature type="compositionally biased region" description="Polar residues" evidence="1">
    <location>
        <begin position="7"/>
        <end position="26"/>
    </location>
</feature>
<dbReference type="SMART" id="SM00267">
    <property type="entry name" value="GGDEF"/>
    <property type="match status" value="1"/>
</dbReference>
<dbReference type="PANTHER" id="PTHR44757">
    <property type="entry name" value="DIGUANYLATE CYCLASE DGCP"/>
    <property type="match status" value="1"/>
</dbReference>
<name>A0ABW7GVF9_9BURK</name>
<dbReference type="PANTHER" id="PTHR44757:SF2">
    <property type="entry name" value="BIOFILM ARCHITECTURE MAINTENANCE PROTEIN MBAA"/>
    <property type="match status" value="1"/>
</dbReference>
<dbReference type="EMBL" id="JBIGIB010000001">
    <property type="protein sequence ID" value="MFG6465964.1"/>
    <property type="molecule type" value="Genomic_DNA"/>
</dbReference>
<dbReference type="InterPro" id="IPR035965">
    <property type="entry name" value="PAS-like_dom_sf"/>
</dbReference>
<dbReference type="PROSITE" id="PS50883">
    <property type="entry name" value="EAL"/>
    <property type="match status" value="1"/>
</dbReference>
<feature type="transmembrane region" description="Helical" evidence="2">
    <location>
        <begin position="88"/>
        <end position="105"/>
    </location>
</feature>
<feature type="transmembrane region" description="Helical" evidence="2">
    <location>
        <begin position="136"/>
        <end position="154"/>
    </location>
</feature>
<dbReference type="SUPFAM" id="SSF55785">
    <property type="entry name" value="PYP-like sensor domain (PAS domain)"/>
    <property type="match status" value="2"/>
</dbReference>
<evidence type="ECO:0000259" key="3">
    <source>
        <dbReference type="PROSITE" id="PS50112"/>
    </source>
</evidence>
<evidence type="ECO:0000313" key="8">
    <source>
        <dbReference type="Proteomes" id="UP001606303"/>
    </source>
</evidence>
<feature type="domain" description="GGDEF" evidence="6">
    <location>
        <begin position="620"/>
        <end position="766"/>
    </location>
</feature>
<protein>
    <submittedName>
        <fullName evidence="7">EAL domain-containing protein</fullName>
    </submittedName>
</protein>